<gene>
    <name evidence="2" type="ordered locus">ambt_01790</name>
</gene>
<evidence type="ECO:0000313" key="3">
    <source>
        <dbReference type="Proteomes" id="UP000000683"/>
    </source>
</evidence>
<reference evidence="2 3" key="1">
    <citation type="journal article" date="2011" name="J. Bacteriol.">
        <title>Complete genome sequence of the polycyclic aromatic hydrocarbon-degrading bacterium Alteromonas sp. strain SN2.</title>
        <authorList>
            <person name="Jin H.M."/>
            <person name="Jeong H."/>
            <person name="Moon E.J."/>
            <person name="Math R.K."/>
            <person name="Lee K."/>
            <person name="Kim H.J."/>
            <person name="Jeon C.O."/>
            <person name="Oh T.K."/>
            <person name="Kim J.F."/>
        </authorList>
    </citation>
    <scope>NUCLEOTIDE SEQUENCE [LARGE SCALE GENOMIC DNA]</scope>
    <source>
        <strain evidence="3">JCM 17741 / KACC 18427 / KCTC 11700BP / SN2</strain>
    </source>
</reference>
<proteinExistence type="predicted"/>
<accession>F5ZAE2</accession>
<sequence>MKSLKSAILILVISTGLTACDYSSEIETLRQTVDKLGEDVKASTRTASLSINQFGIYIDEYHSSDPQKRAEARRIIHAVFGEIPDNATVDVEFTVTVQKASNGLPLDVDITFIDLKAITTEELASALHRGYGFNPVTLSAFPSQNQASVEAVKHRIDHLINQYINFRRDLLPKCWPNRQAPTASIQFDRESQFYKELMDCYANEKENALAGAIKALIDPMEAVPARNSVSRDYRGGLFAVVLIPKDQLQRQSDLIISGLHHFRGDPNRRLEGFEEQAFKINIEQMLEQSGLKIEGDPRTFAWAQVPLKVGDQIFTIVESSKNQIRKVQ</sequence>
<evidence type="ECO:0000313" key="2">
    <source>
        <dbReference type="EMBL" id="AEF01912.1"/>
    </source>
</evidence>
<keyword evidence="3" id="KW-1185">Reference proteome</keyword>
<evidence type="ECO:0008006" key="4">
    <source>
        <dbReference type="Google" id="ProtNLM"/>
    </source>
</evidence>
<feature type="signal peptide" evidence="1">
    <location>
        <begin position="1"/>
        <end position="19"/>
    </location>
</feature>
<dbReference type="EMBL" id="CP002339">
    <property type="protein sequence ID" value="AEF01912.1"/>
    <property type="molecule type" value="Genomic_DNA"/>
</dbReference>
<organism evidence="2 3">
    <name type="scientific">Alteromonas naphthalenivorans</name>
    <dbReference type="NCBI Taxonomy" id="715451"/>
    <lineage>
        <taxon>Bacteria</taxon>
        <taxon>Pseudomonadati</taxon>
        <taxon>Pseudomonadota</taxon>
        <taxon>Gammaproteobacteria</taxon>
        <taxon>Alteromonadales</taxon>
        <taxon>Alteromonadaceae</taxon>
        <taxon>Alteromonas/Salinimonas group</taxon>
        <taxon>Alteromonas</taxon>
    </lineage>
</organism>
<dbReference type="PROSITE" id="PS51257">
    <property type="entry name" value="PROKAR_LIPOPROTEIN"/>
    <property type="match status" value="1"/>
</dbReference>
<dbReference type="HOGENOM" id="CLU_846327_0_0_6"/>
<name>F5ZAE2_ALTNA</name>
<dbReference type="RefSeq" id="WP_013782854.1">
    <property type="nucleotide sequence ID" value="NC_015554.1"/>
</dbReference>
<dbReference type="AlphaFoldDB" id="F5ZAE2"/>
<keyword evidence="1" id="KW-0732">Signal</keyword>
<dbReference type="Proteomes" id="UP000000683">
    <property type="component" value="Chromosome"/>
</dbReference>
<evidence type="ECO:0000256" key="1">
    <source>
        <dbReference type="SAM" id="SignalP"/>
    </source>
</evidence>
<protein>
    <recommendedName>
        <fullName evidence="4">Lipoprotein</fullName>
    </recommendedName>
</protein>
<dbReference type="KEGG" id="alt:ambt_01790"/>
<feature type="chain" id="PRO_5003336765" description="Lipoprotein" evidence="1">
    <location>
        <begin position="20"/>
        <end position="328"/>
    </location>
</feature>